<dbReference type="PANTHER" id="PTHR33293">
    <property type="entry name" value="INSERTION ELEMENT IS1 1 PROTEIN INSB-RELATED"/>
    <property type="match status" value="1"/>
</dbReference>
<reference evidence="3" key="1">
    <citation type="journal article" date="2019" name="Int. J. Syst. Evol. Microbiol.">
        <title>The Global Catalogue of Microorganisms (GCM) 10K type strain sequencing project: providing services to taxonomists for standard genome sequencing and annotation.</title>
        <authorList>
            <consortium name="The Broad Institute Genomics Platform"/>
            <consortium name="The Broad Institute Genome Sequencing Center for Infectious Disease"/>
            <person name="Wu L."/>
            <person name="Ma J."/>
        </authorList>
    </citation>
    <scope>NUCLEOTIDE SEQUENCE [LARGE SCALE GENOMIC DNA]</scope>
    <source>
        <strain evidence="3">JCM 16545</strain>
    </source>
</reference>
<name>A0ABW4WZW8_9BACT</name>
<protein>
    <submittedName>
        <fullName evidence="2">Helix-turn-helix domain-containing protein</fullName>
    </submittedName>
</protein>
<evidence type="ECO:0000313" key="3">
    <source>
        <dbReference type="Proteomes" id="UP001597369"/>
    </source>
</evidence>
<dbReference type="InterPro" id="IPR051354">
    <property type="entry name" value="Transposase_27_IS1"/>
</dbReference>
<gene>
    <name evidence="2" type="ORF">ACFSKU_11130</name>
</gene>
<sequence>MKYPLCPRCENHHVVKSGVVNERQRYCCKKCNYYFSVDKIGKSIDSYYVTKALQLYIEGISYREIERILGVSHVSVMNWVRKYKVKAPEQRQYHPTYKILNHTELLEHLRKSDNLKGAGTIITELGDKYMMIKWKRFKE</sequence>
<dbReference type="InterPro" id="IPR009057">
    <property type="entry name" value="Homeodomain-like_sf"/>
</dbReference>
<dbReference type="Pfam" id="PF06056">
    <property type="entry name" value="Terminase_5"/>
    <property type="match status" value="1"/>
</dbReference>
<organism evidence="2 3">
    <name type="scientific">Pontibacter silvestris</name>
    <dbReference type="NCBI Taxonomy" id="2305183"/>
    <lineage>
        <taxon>Bacteria</taxon>
        <taxon>Pseudomonadati</taxon>
        <taxon>Bacteroidota</taxon>
        <taxon>Cytophagia</taxon>
        <taxon>Cytophagales</taxon>
        <taxon>Hymenobacteraceae</taxon>
        <taxon>Pontibacter</taxon>
    </lineage>
</organism>
<comment type="caution">
    <text evidence="2">The sequence shown here is derived from an EMBL/GenBank/DDBJ whole genome shotgun (WGS) entry which is preliminary data.</text>
</comment>
<dbReference type="InterPro" id="IPR010332">
    <property type="entry name" value="ATPase_terminase-su_N"/>
</dbReference>
<dbReference type="PANTHER" id="PTHR33293:SF2">
    <property type="entry name" value="TRANSPOSASE"/>
    <property type="match status" value="1"/>
</dbReference>
<feature type="domain" description="Terminase ATPase subunit N-terminal" evidence="1">
    <location>
        <begin position="51"/>
        <end position="86"/>
    </location>
</feature>
<dbReference type="SUPFAM" id="SSF46689">
    <property type="entry name" value="Homeodomain-like"/>
    <property type="match status" value="1"/>
</dbReference>
<dbReference type="EMBL" id="JBHUHV010000035">
    <property type="protein sequence ID" value="MFD2067437.1"/>
    <property type="molecule type" value="Genomic_DNA"/>
</dbReference>
<evidence type="ECO:0000259" key="1">
    <source>
        <dbReference type="Pfam" id="PF06056"/>
    </source>
</evidence>
<proteinExistence type="predicted"/>
<keyword evidence="3" id="KW-1185">Reference proteome</keyword>
<evidence type="ECO:0000313" key="2">
    <source>
        <dbReference type="EMBL" id="MFD2067437.1"/>
    </source>
</evidence>
<accession>A0ABW4WZW8</accession>
<dbReference type="Proteomes" id="UP001597369">
    <property type="component" value="Unassembled WGS sequence"/>
</dbReference>
<dbReference type="RefSeq" id="WP_229962892.1">
    <property type="nucleotide sequence ID" value="NZ_JAJJWI010000037.1"/>
</dbReference>